<dbReference type="EMBL" id="AP011530">
    <property type="protein sequence ID" value="BAI81664.1"/>
    <property type="molecule type" value="Genomic_DNA"/>
</dbReference>
<dbReference type="Pfam" id="PF12323">
    <property type="entry name" value="HTH_OrfB_IS605"/>
    <property type="match status" value="1"/>
</dbReference>
<dbReference type="EMBL" id="AP011530">
    <property type="protein sequence ID" value="BAI81812.1"/>
    <property type="molecule type" value="Genomic_DNA"/>
</dbReference>
<evidence type="ECO:0000313" key="25">
    <source>
        <dbReference type="EMBL" id="BAI81795.1"/>
    </source>
</evidence>
<dbReference type="EMBL" id="AP011530">
    <property type="protein sequence ID" value="BAI81795.1"/>
    <property type="molecule type" value="Genomic_DNA"/>
</dbReference>
<keyword evidence="3" id="KW-0479">Metal-binding</keyword>
<evidence type="ECO:0000256" key="7">
    <source>
        <dbReference type="SAM" id="MobiDB-lite"/>
    </source>
</evidence>
<feature type="domain" description="Cas12f1-like TNB" evidence="9">
    <location>
        <begin position="329"/>
        <end position="395"/>
    </location>
</feature>
<reference evidence="11" key="1">
    <citation type="journal article" date="2003" name="Int. J. Syst. Evol. Microbiol.">
        <title>Deferribacter desulfuricans sp. nov., a novel sulfur-, nitrate- and arsenate-reducing thermophile isolated from a deep-sea hydrothermal vent.</title>
        <authorList>
            <person name="Takai K."/>
            <person name="Kobayashi H."/>
            <person name="Nealson HK."/>
            <person name="Horikoshi K."/>
        </authorList>
    </citation>
    <scope>NUCLEOTIDE SEQUENCE</scope>
    <source>
        <strain evidence="11">SSM1</strain>
        <plasmid evidence="11">megaplasmid pDF308</plasmid>
    </source>
</reference>
<dbReference type="EMBL" id="AP011530">
    <property type="protein sequence ID" value="BAI81731.1"/>
    <property type="molecule type" value="Genomic_DNA"/>
</dbReference>
<evidence type="ECO:0000313" key="15">
    <source>
        <dbReference type="EMBL" id="BAI81678.1"/>
    </source>
</evidence>
<evidence type="ECO:0000256" key="1">
    <source>
        <dbReference type="ARBA" id="ARBA00008761"/>
    </source>
</evidence>
<dbReference type="KEGG" id="ddf:DEFDS_P175"/>
<dbReference type="GO" id="GO:0003677">
    <property type="term" value="F:DNA binding"/>
    <property type="evidence" value="ECO:0007669"/>
    <property type="project" value="UniProtKB-KW"/>
</dbReference>
<evidence type="ECO:0000313" key="14">
    <source>
        <dbReference type="EMBL" id="BAI81669.1"/>
    </source>
</evidence>
<keyword evidence="2" id="KW-0815">Transposition</keyword>
<geneLocation type="plasmid" evidence="11 28">
    <name>megaplasmid pDF308</name>
</geneLocation>
<dbReference type="KEGG" id="ddf:DEFDS_P097"/>
<evidence type="ECO:0000313" key="27">
    <source>
        <dbReference type="EMBL" id="BAI81825.1"/>
    </source>
</evidence>
<evidence type="ECO:0000259" key="10">
    <source>
        <dbReference type="Pfam" id="PF12323"/>
    </source>
</evidence>
<evidence type="ECO:0000313" key="23">
    <source>
        <dbReference type="EMBL" id="BAI81771.1"/>
    </source>
</evidence>
<dbReference type="KEGG" id="ddf:DEFDS_P145"/>
<dbReference type="EMBL" id="AP011530">
    <property type="protein sequence ID" value="BAI81669.1"/>
    <property type="molecule type" value="Genomic_DNA"/>
</dbReference>
<evidence type="ECO:0000256" key="5">
    <source>
        <dbReference type="ARBA" id="ARBA00023125"/>
    </source>
</evidence>
<dbReference type="OrthoDB" id="5321019at2"/>
<evidence type="ECO:0000256" key="4">
    <source>
        <dbReference type="ARBA" id="ARBA00022833"/>
    </source>
</evidence>
<evidence type="ECO:0000313" key="22">
    <source>
        <dbReference type="EMBL" id="BAI81766.1"/>
    </source>
</evidence>
<dbReference type="EMBL" id="AP011530">
    <property type="protein sequence ID" value="BAI81708.1"/>
    <property type="molecule type" value="Genomic_DNA"/>
</dbReference>
<dbReference type="EMBL" id="AP011530">
    <property type="protein sequence ID" value="BAI81720.1"/>
    <property type="molecule type" value="Genomic_DNA"/>
</dbReference>
<keyword evidence="4" id="KW-0862">Zinc</keyword>
<dbReference type="InterPro" id="IPR021027">
    <property type="entry name" value="Transposase_put_HTH"/>
</dbReference>
<proteinExistence type="inferred from homology"/>
<dbReference type="EMBL" id="AP011530">
    <property type="protein sequence ID" value="BAI81766.1"/>
    <property type="molecule type" value="Genomic_DNA"/>
</dbReference>
<dbReference type="RefSeq" id="WP_013008876.1">
    <property type="nucleotide sequence ID" value="NC_013940.1"/>
</dbReference>
<dbReference type="EMBL" id="AP011530">
    <property type="protein sequence ID" value="BAI81725.1"/>
    <property type="molecule type" value="Genomic_DNA"/>
</dbReference>
<dbReference type="Proteomes" id="UP000001520">
    <property type="component" value="Plasmid megaplasmid pDF308"/>
</dbReference>
<dbReference type="InterPro" id="IPR001959">
    <property type="entry name" value="Transposase"/>
</dbReference>
<evidence type="ECO:0000313" key="18">
    <source>
        <dbReference type="EMBL" id="BAI81720.1"/>
    </source>
</evidence>
<dbReference type="EMBL" id="AP011530">
    <property type="protein sequence ID" value="BAI81750.1"/>
    <property type="molecule type" value="Genomic_DNA"/>
</dbReference>
<evidence type="ECO:0000313" key="26">
    <source>
        <dbReference type="EMBL" id="BAI81812.1"/>
    </source>
</evidence>
<dbReference type="KEGG" id="ddf:DEFDS_P102"/>
<dbReference type="KEGG" id="ddf:DEFDS_P109"/>
<dbReference type="EMBL" id="AP011530">
    <property type="protein sequence ID" value="BAI81825.1"/>
    <property type="molecule type" value="Genomic_DNA"/>
</dbReference>
<dbReference type="EMBL" id="AP011530">
    <property type="protein sequence ID" value="BAI81784.1"/>
    <property type="molecule type" value="Genomic_DNA"/>
</dbReference>
<dbReference type="KEGG" id="ddf:DEFDS_P128"/>
<dbReference type="GO" id="GO:0046872">
    <property type="term" value="F:metal ion binding"/>
    <property type="evidence" value="ECO:0007669"/>
    <property type="project" value="UniProtKB-KW"/>
</dbReference>
<dbReference type="Pfam" id="PF07282">
    <property type="entry name" value="Cas12f1-like_TNB"/>
    <property type="match status" value="1"/>
</dbReference>
<evidence type="ECO:0000259" key="8">
    <source>
        <dbReference type="Pfam" id="PF01385"/>
    </source>
</evidence>
<dbReference type="KEGG" id="ddf:DEFDS_P038"/>
<dbReference type="KEGG" id="ddf:DEFDS_P205"/>
<dbReference type="GO" id="GO:0032196">
    <property type="term" value="P:transposition"/>
    <property type="evidence" value="ECO:0007669"/>
    <property type="project" value="UniProtKB-KW"/>
</dbReference>
<evidence type="ECO:0000313" key="12">
    <source>
        <dbReference type="EMBL" id="BAI81664.1"/>
    </source>
</evidence>
<dbReference type="AlphaFoldDB" id="D3PEI9"/>
<keyword evidence="5" id="KW-0238">DNA-binding</keyword>
<evidence type="ECO:0000313" key="28">
    <source>
        <dbReference type="Proteomes" id="UP000001520"/>
    </source>
</evidence>
<evidence type="ECO:0000313" key="13">
    <source>
        <dbReference type="EMBL" id="BAI81666.1"/>
    </source>
</evidence>
<dbReference type="KEGG" id="ddf:DEFDS_P164"/>
<dbReference type="KEGG" id="ddf:DEFDS_P150"/>
<dbReference type="KEGG" id="ddf:DEFDS_P084"/>
<dbReference type="HOGENOM" id="CLU_032903_0_4_0"/>
<dbReference type="EMBL" id="AP011530">
    <property type="protein sequence ID" value="BAI81631.1"/>
    <property type="molecule type" value="Genomic_DNA"/>
</dbReference>
<comment type="similarity">
    <text evidence="1">In the C-terminal section; belongs to the transposase 35 family.</text>
</comment>
<dbReference type="KEGG" id="ddf:DEFDS_P041"/>
<feature type="domain" description="Probable transposase IS891/IS1136/IS1341" evidence="8">
    <location>
        <begin position="185"/>
        <end position="302"/>
    </location>
</feature>
<dbReference type="Pfam" id="PF01385">
    <property type="entry name" value="OrfB_IS605"/>
    <property type="match status" value="1"/>
</dbReference>
<dbReference type="NCBIfam" id="NF040570">
    <property type="entry name" value="guided_TnpB"/>
    <property type="match status" value="1"/>
</dbReference>
<dbReference type="KEGG" id="ddf:DEFDS_P003"/>
<dbReference type="KEGG" id="ddf:DEFDS_P087"/>
<evidence type="ECO:0000256" key="3">
    <source>
        <dbReference type="ARBA" id="ARBA00022723"/>
    </source>
</evidence>
<evidence type="ECO:0000313" key="20">
    <source>
        <dbReference type="EMBL" id="BAI81731.1"/>
    </source>
</evidence>
<organism evidence="11 28">
    <name type="scientific">Deferribacter desulfuricans (strain DSM 14783 / JCM 11476 / NBRC 101012 / SSM1)</name>
    <dbReference type="NCBI Taxonomy" id="639282"/>
    <lineage>
        <taxon>Bacteria</taxon>
        <taxon>Pseudomonadati</taxon>
        <taxon>Deferribacterota</taxon>
        <taxon>Deferribacteres</taxon>
        <taxon>Deferribacterales</taxon>
        <taxon>Deferribacteraceae</taxon>
        <taxon>Deferribacter</taxon>
    </lineage>
</organism>
<keyword evidence="28" id="KW-1185">Reference proteome</keyword>
<evidence type="ECO:0000259" key="9">
    <source>
        <dbReference type="Pfam" id="PF07282"/>
    </source>
</evidence>
<dbReference type="KEGG" id="ddf:DEFDS_P045"/>
<reference evidence="11 28" key="2">
    <citation type="journal article" date="2010" name="DNA Res.">
        <title>Bacterial lifestyle in a deep-sea hydrothermal vent chimney revealed by the genome sequence of the thermophilic bacterium Deferribacter desulfuricans SSM1.</title>
        <authorList>
            <person name="Takaki Y."/>
            <person name="Shimamura S."/>
            <person name="Nakagawa S."/>
            <person name="Fukuhara Y."/>
            <person name="Horikawa H."/>
            <person name="Ankai A."/>
            <person name="Harada T."/>
            <person name="Hosoyama A."/>
            <person name="Oguchi A."/>
            <person name="Fukui S."/>
            <person name="Fujita N."/>
            <person name="Takami H."/>
            <person name="Takai K."/>
        </authorList>
    </citation>
    <scope>NUCLEOTIDE SEQUENCE [LARGE SCALE GENOMIC DNA]</scope>
    <source>
        <strain evidence="28">DSM 14783 / JCM 11476 / NBRC 101012 / SSM1</strain>
        <strain evidence="11">SSM1</strain>
        <plasmid evidence="11">megaplasmid pDF308</plasmid>
        <plasmid evidence="28">Plasmid megaplasmid pDF308</plasmid>
    </source>
</reference>
<sequence length="443" mass="50774">MITCQAFKFKLKTNEELENKFAQFAGSCRFVWNKAIALIKQKLDIKKVDKIINIHLPQYYKNTATIPTYNEMAGMLKLWKQSEEYAFLKEAHSQILQQTLKDLYKAIDSAFTKGNGISFPDFRKKGKSPDSFRYPQGFKINNNRIFLPKIGWVRFYKSRNIVGKPKNVTVKRYADGWYISVVTEKDTSIKENLSNPVGIDVGVKKIITLSNGCYFEPLDLSKYEKKLIKLQRQLSRKQHPTKKGDKTPFSNNYKKHQRKIAKMWLKIANVRNDYLHKITTAIAKKHGFVAVENLKVKNLTKSAKGTKDSPGRNVKAKSGLNRSILSRAWGRFFELLEYKLQRNGGKLVRVDAKNTSITCPLCDYTNKENRKNQAVFVCKKCGFTSNADLVGAINVLMRAMRKENLITLPQGLREVTPVEYAREYTLKQEPAGNREGLPLPSIA</sequence>
<name>D3PEI9_DEFDS</name>
<evidence type="ECO:0000313" key="11">
    <source>
        <dbReference type="EMBL" id="BAI81631.1"/>
    </source>
</evidence>
<dbReference type="KEGG" id="ddf:DEFDS_P192"/>
<dbReference type="KEGG" id="ddf:DEFDS_P054"/>
<evidence type="ECO:0000313" key="17">
    <source>
        <dbReference type="EMBL" id="BAI81710.1"/>
    </source>
</evidence>
<evidence type="ECO:0000313" key="16">
    <source>
        <dbReference type="EMBL" id="BAI81708.1"/>
    </source>
</evidence>
<dbReference type="EMBL" id="AP011530">
    <property type="protein sequence ID" value="BAI81771.1"/>
    <property type="molecule type" value="Genomic_DNA"/>
</dbReference>
<feature type="region of interest" description="Disordered" evidence="7">
    <location>
        <begin position="232"/>
        <end position="251"/>
    </location>
</feature>
<protein>
    <submittedName>
        <fullName evidence="11">Transposase, IS605 family</fullName>
    </submittedName>
</protein>
<dbReference type="GO" id="GO:0006310">
    <property type="term" value="P:DNA recombination"/>
    <property type="evidence" value="ECO:0007669"/>
    <property type="project" value="UniProtKB-KW"/>
</dbReference>
<evidence type="ECO:0000256" key="2">
    <source>
        <dbReference type="ARBA" id="ARBA00022578"/>
    </source>
</evidence>
<dbReference type="InterPro" id="IPR010095">
    <property type="entry name" value="Cas12f1-like_TNB"/>
</dbReference>
<evidence type="ECO:0000256" key="6">
    <source>
        <dbReference type="ARBA" id="ARBA00023172"/>
    </source>
</evidence>
<dbReference type="EMBL" id="AP011530">
    <property type="protein sequence ID" value="BAI81678.1"/>
    <property type="molecule type" value="Genomic_DNA"/>
</dbReference>
<keyword evidence="6" id="KW-0233">DNA recombination</keyword>
<keyword evidence="11" id="KW-0614">Plasmid</keyword>
<dbReference type="eggNOG" id="COG0675">
    <property type="taxonomic scope" value="Bacteria"/>
</dbReference>
<accession>D3PEI9</accession>
<evidence type="ECO:0000313" key="19">
    <source>
        <dbReference type="EMBL" id="BAI81725.1"/>
    </source>
</evidence>
<gene>
    <name evidence="11" type="ordered locus">DEFDS_P003</name>
    <name evidence="12" type="ordered locus">DEFDS_P038</name>
    <name evidence="13" type="ordered locus">DEFDS_P041</name>
    <name evidence="14" type="ordered locus">DEFDS_P045</name>
    <name evidence="15" type="ordered locus">DEFDS_P054</name>
    <name evidence="16" type="ordered locus">DEFDS_P084</name>
    <name evidence="17" type="ordered locus">DEFDS_P087</name>
    <name evidence="18" type="ordered locus">DEFDS_P097</name>
    <name evidence="19" type="ordered locus">DEFDS_P102</name>
    <name evidence="20" type="ordered locus">DEFDS_P109</name>
    <name evidence="21" type="ordered locus">DEFDS_P128</name>
    <name evidence="22" type="ordered locus">DEFDS_P145</name>
    <name evidence="23" type="ordered locus">DEFDS_P150</name>
    <name evidence="24" type="ordered locus">DEFDS_P164</name>
    <name evidence="25" type="ordered locus">DEFDS_P175</name>
    <name evidence="26" type="ordered locus">DEFDS_P192</name>
    <name evidence="27" type="ordered locus">DEFDS_P205</name>
</gene>
<feature type="domain" description="Transposase putative helix-turn-helix" evidence="10">
    <location>
        <begin position="1"/>
        <end position="41"/>
    </location>
</feature>
<dbReference type="EMBL" id="AP011530">
    <property type="protein sequence ID" value="BAI81710.1"/>
    <property type="molecule type" value="Genomic_DNA"/>
</dbReference>
<evidence type="ECO:0000313" key="21">
    <source>
        <dbReference type="EMBL" id="BAI81750.1"/>
    </source>
</evidence>
<evidence type="ECO:0000313" key="24">
    <source>
        <dbReference type="EMBL" id="BAI81784.1"/>
    </source>
</evidence>
<dbReference type="EMBL" id="AP011530">
    <property type="protein sequence ID" value="BAI81666.1"/>
    <property type="molecule type" value="Genomic_DNA"/>
</dbReference>